<feature type="compositionally biased region" description="Low complexity" evidence="1">
    <location>
        <begin position="52"/>
        <end position="66"/>
    </location>
</feature>
<organism evidence="2 3">
    <name type="scientific">Collybia nuda</name>
    <dbReference type="NCBI Taxonomy" id="64659"/>
    <lineage>
        <taxon>Eukaryota</taxon>
        <taxon>Fungi</taxon>
        <taxon>Dikarya</taxon>
        <taxon>Basidiomycota</taxon>
        <taxon>Agaricomycotina</taxon>
        <taxon>Agaricomycetes</taxon>
        <taxon>Agaricomycetidae</taxon>
        <taxon>Agaricales</taxon>
        <taxon>Tricholomatineae</taxon>
        <taxon>Clitocybaceae</taxon>
        <taxon>Collybia</taxon>
    </lineage>
</organism>
<feature type="region of interest" description="Disordered" evidence="1">
    <location>
        <begin position="1"/>
        <end position="35"/>
    </location>
</feature>
<name>A0A9P6CG72_9AGAR</name>
<protein>
    <submittedName>
        <fullName evidence="2">Uncharacterized protein</fullName>
    </submittedName>
</protein>
<sequence>MPDINHHEGLSGTGLSDIFRAEGTPTPHVSPHGSNTQVKQVIEHTAGPLLVSPRSFSTPIISSTSPEQPRRPSRKHDPYSSLTALERDIILCIKTASTQHAKESIYPSMGTSRHREAAWKGLQFSVIVAVISSQHPTLSPEELQSVEYTIVCIYNQLMFIII</sequence>
<comment type="caution">
    <text evidence="2">The sequence shown here is derived from an EMBL/GenBank/DDBJ whole genome shotgun (WGS) entry which is preliminary data.</text>
</comment>
<keyword evidence="3" id="KW-1185">Reference proteome</keyword>
<evidence type="ECO:0000313" key="2">
    <source>
        <dbReference type="EMBL" id="KAF9464767.1"/>
    </source>
</evidence>
<proteinExistence type="predicted"/>
<dbReference type="OrthoDB" id="25571at2759"/>
<dbReference type="AlphaFoldDB" id="A0A9P6CG72"/>
<dbReference type="EMBL" id="MU150252">
    <property type="protein sequence ID" value="KAF9464767.1"/>
    <property type="molecule type" value="Genomic_DNA"/>
</dbReference>
<reference evidence="2" key="1">
    <citation type="submission" date="2020-11" db="EMBL/GenBank/DDBJ databases">
        <authorList>
            <consortium name="DOE Joint Genome Institute"/>
            <person name="Ahrendt S."/>
            <person name="Riley R."/>
            <person name="Andreopoulos W."/>
            <person name="Labutti K."/>
            <person name="Pangilinan J."/>
            <person name="Ruiz-Duenas F.J."/>
            <person name="Barrasa J.M."/>
            <person name="Sanchez-Garcia M."/>
            <person name="Camarero S."/>
            <person name="Miyauchi S."/>
            <person name="Serrano A."/>
            <person name="Linde D."/>
            <person name="Babiker R."/>
            <person name="Drula E."/>
            <person name="Ayuso-Fernandez I."/>
            <person name="Pacheco R."/>
            <person name="Padilla G."/>
            <person name="Ferreira P."/>
            <person name="Barriuso J."/>
            <person name="Kellner H."/>
            <person name="Castanera R."/>
            <person name="Alfaro M."/>
            <person name="Ramirez L."/>
            <person name="Pisabarro A.G."/>
            <person name="Kuo A."/>
            <person name="Tritt A."/>
            <person name="Lipzen A."/>
            <person name="He G."/>
            <person name="Yan M."/>
            <person name="Ng V."/>
            <person name="Cullen D."/>
            <person name="Martin F."/>
            <person name="Rosso M.-N."/>
            <person name="Henrissat B."/>
            <person name="Hibbett D."/>
            <person name="Martinez A.T."/>
            <person name="Grigoriev I.V."/>
        </authorList>
    </citation>
    <scope>NUCLEOTIDE SEQUENCE</scope>
    <source>
        <strain evidence="2">CBS 247.69</strain>
    </source>
</reference>
<feature type="region of interest" description="Disordered" evidence="1">
    <location>
        <begin position="51"/>
        <end position="78"/>
    </location>
</feature>
<evidence type="ECO:0000313" key="3">
    <source>
        <dbReference type="Proteomes" id="UP000807353"/>
    </source>
</evidence>
<gene>
    <name evidence="2" type="ORF">BDZ94DRAFT_467249</name>
</gene>
<dbReference type="Proteomes" id="UP000807353">
    <property type="component" value="Unassembled WGS sequence"/>
</dbReference>
<accession>A0A9P6CG72</accession>
<evidence type="ECO:0000256" key="1">
    <source>
        <dbReference type="SAM" id="MobiDB-lite"/>
    </source>
</evidence>